<evidence type="ECO:0000256" key="6">
    <source>
        <dbReference type="ARBA" id="ARBA00023285"/>
    </source>
</evidence>
<keyword evidence="8" id="KW-0472">Membrane</keyword>
<name>B6QSQ2_TALMQ</name>
<feature type="region of interest" description="Disordered" evidence="7">
    <location>
        <begin position="487"/>
        <end position="511"/>
    </location>
</feature>
<dbReference type="GO" id="GO:0016810">
    <property type="term" value="F:hydrolase activity, acting on carbon-nitrogen (but not peptide) bonds"/>
    <property type="evidence" value="ECO:0007669"/>
    <property type="project" value="InterPro"/>
</dbReference>
<accession>B6QSQ2</accession>
<gene>
    <name evidence="10" type="ORF">PMAA_002400</name>
</gene>
<sequence>MELLTVLIYYILFIIISSTTAMMPLRNHPRGFVLDDFCRRSVNSLGAWHGPGENLMIEYDQDDDDDCLIRLSPSNPDHNYHTQFSYSCFDLSRHRKMFLHVKYSGSDAFTISLYQHNVACNQWRAPFPGTFDSVEASRYTTDDGGDIYVPLSHFYINLERASSVAFHGFYTSEETVLHKVEILQHLPDDVNIPRKLPTGTMVLNCKRPNSFAFGIDDGDPALAQEVMEILEDEDIKVTFFVVGRGLKDPSTNFTNLYSEMLEKGHQIALHSDTHPKMEGLQSEDEIDDEITGGQHALKDLLGVESRYFRPPYGTVGARMRERLATHIDDPYIVNWSVDVEDWLWANTDEPWRQLKAFRRDVERGGDLVVMHYLTWSTVKYFRDFIDIVKQKGKQIMRIDQCMMDADAPELSSVESWNEHRESKILRTQFHSQPEHEDYSSGDYYFCTNKSLSTSTILSDRTPHPATSRLNFDITCTTFNYFPRETTYTTDTMSSSTNPESNPSEPSTYPRQIHLPSENIHLELTHSPLDTTLILSQISSPAAGANILFLGTTRDTFEHRPVSQLSYSAYAPLALKTLTSIARDTFQRYEGIKGVSISHRLGVVPVTEASIAVAVSSAHRGPGWRAAEDVLERCKERLEVWKREEFVGEKPEEGEWRANRDTDSSGRRVETQSTEAS</sequence>
<dbReference type="Gene3D" id="3.90.1170.40">
    <property type="entry name" value="Molybdopterin biosynthesis MoaE subunit"/>
    <property type="match status" value="1"/>
</dbReference>
<dbReference type="PROSITE" id="PS51677">
    <property type="entry name" value="NODB"/>
    <property type="match status" value="1"/>
</dbReference>
<dbReference type="GO" id="GO:0005975">
    <property type="term" value="P:carbohydrate metabolic process"/>
    <property type="evidence" value="ECO:0007669"/>
    <property type="project" value="InterPro"/>
</dbReference>
<evidence type="ECO:0000256" key="2">
    <source>
        <dbReference type="ARBA" id="ARBA00022723"/>
    </source>
</evidence>
<dbReference type="Gene3D" id="3.20.20.370">
    <property type="entry name" value="Glycoside hydrolase/deacetylase"/>
    <property type="match status" value="1"/>
</dbReference>
<organism evidence="10 11">
    <name type="scientific">Talaromyces marneffei (strain ATCC 18224 / CBS 334.59 / QM 7333)</name>
    <name type="common">Penicillium marneffei</name>
    <dbReference type="NCBI Taxonomy" id="441960"/>
    <lineage>
        <taxon>Eukaryota</taxon>
        <taxon>Fungi</taxon>
        <taxon>Dikarya</taxon>
        <taxon>Ascomycota</taxon>
        <taxon>Pezizomycotina</taxon>
        <taxon>Eurotiomycetes</taxon>
        <taxon>Eurotiomycetidae</taxon>
        <taxon>Eurotiales</taxon>
        <taxon>Trichocomaceae</taxon>
        <taxon>Talaromyces</taxon>
        <taxon>Talaromyces sect. Talaromyces</taxon>
    </lineage>
</organism>
<dbReference type="SUPFAM" id="SSF54690">
    <property type="entry name" value="Molybdopterin synthase subunit MoaE"/>
    <property type="match status" value="1"/>
</dbReference>
<keyword evidence="5" id="KW-0119">Carbohydrate metabolism</keyword>
<evidence type="ECO:0000313" key="10">
    <source>
        <dbReference type="EMBL" id="EEA19447.1"/>
    </source>
</evidence>
<dbReference type="EMBL" id="DS995905">
    <property type="protein sequence ID" value="EEA19447.1"/>
    <property type="molecule type" value="Genomic_DNA"/>
</dbReference>
<dbReference type="PANTHER" id="PTHR46471:SF6">
    <property type="entry name" value="GLYCOSYL HYDROLASE"/>
    <property type="match status" value="1"/>
</dbReference>
<keyword evidence="3" id="KW-0732">Signal</keyword>
<evidence type="ECO:0000259" key="9">
    <source>
        <dbReference type="PROSITE" id="PS51677"/>
    </source>
</evidence>
<dbReference type="CDD" id="cd10917">
    <property type="entry name" value="CE4_NodB_like_6s_7s"/>
    <property type="match status" value="1"/>
</dbReference>
<keyword evidence="6" id="KW-0170">Cobalt</keyword>
<dbReference type="Pfam" id="PF02391">
    <property type="entry name" value="MoaE"/>
    <property type="match status" value="1"/>
</dbReference>
<dbReference type="CDD" id="cd00756">
    <property type="entry name" value="MoaE"/>
    <property type="match status" value="1"/>
</dbReference>
<dbReference type="SUPFAM" id="SSF88713">
    <property type="entry name" value="Glycoside hydrolase/deacetylase"/>
    <property type="match status" value="1"/>
</dbReference>
<keyword evidence="8" id="KW-1133">Transmembrane helix</keyword>
<keyword evidence="11" id="KW-1185">Reference proteome</keyword>
<dbReference type="AlphaFoldDB" id="B6QSQ2"/>
<comment type="cofactor">
    <cofactor evidence="1">
        <name>Co(2+)</name>
        <dbReference type="ChEBI" id="CHEBI:48828"/>
    </cofactor>
</comment>
<evidence type="ECO:0000313" key="11">
    <source>
        <dbReference type="Proteomes" id="UP000001294"/>
    </source>
</evidence>
<dbReference type="InterPro" id="IPR036563">
    <property type="entry name" value="MoaE_sf"/>
</dbReference>
<keyword evidence="4" id="KW-0378">Hydrolase</keyword>
<dbReference type="OrthoDB" id="2128708at2759"/>
<keyword evidence="8" id="KW-0812">Transmembrane</keyword>
<feature type="compositionally biased region" description="Basic and acidic residues" evidence="7">
    <location>
        <begin position="647"/>
        <end position="669"/>
    </location>
</feature>
<dbReference type="InterPro" id="IPR002509">
    <property type="entry name" value="NODB_dom"/>
</dbReference>
<keyword evidence="2" id="KW-0479">Metal-binding</keyword>
<reference evidence="11" key="1">
    <citation type="journal article" date="2015" name="Genome Announc.">
        <title>Genome sequence of the AIDS-associated pathogen Penicillium marneffei (ATCC18224) and its near taxonomic relative Talaromyces stipitatus (ATCC10500).</title>
        <authorList>
            <person name="Nierman W.C."/>
            <person name="Fedorova-Abrams N.D."/>
            <person name="Andrianopoulos A."/>
        </authorList>
    </citation>
    <scope>NUCLEOTIDE SEQUENCE [LARGE SCALE GENOMIC DNA]</scope>
    <source>
        <strain evidence="11">ATCC 18224 / CBS 334.59 / QM 7333</strain>
    </source>
</reference>
<dbReference type="Proteomes" id="UP000001294">
    <property type="component" value="Unassembled WGS sequence"/>
</dbReference>
<dbReference type="HOGENOM" id="CLU_406578_0_0_1"/>
<evidence type="ECO:0000256" key="1">
    <source>
        <dbReference type="ARBA" id="ARBA00001941"/>
    </source>
</evidence>
<feature type="region of interest" description="Disordered" evidence="7">
    <location>
        <begin position="647"/>
        <end position="676"/>
    </location>
</feature>
<feature type="domain" description="NodB homology" evidence="9">
    <location>
        <begin position="209"/>
        <end position="396"/>
    </location>
</feature>
<dbReference type="GO" id="GO:0006777">
    <property type="term" value="P:Mo-molybdopterin cofactor biosynthetic process"/>
    <property type="evidence" value="ECO:0007669"/>
    <property type="project" value="InterPro"/>
</dbReference>
<feature type="compositionally biased region" description="Low complexity" evidence="7">
    <location>
        <begin position="487"/>
        <end position="507"/>
    </location>
</feature>
<evidence type="ECO:0000256" key="5">
    <source>
        <dbReference type="ARBA" id="ARBA00023277"/>
    </source>
</evidence>
<dbReference type="InterPro" id="IPR011330">
    <property type="entry name" value="Glyco_hydro/deAcase_b/a-brl"/>
</dbReference>
<evidence type="ECO:0000256" key="3">
    <source>
        <dbReference type="ARBA" id="ARBA00022729"/>
    </source>
</evidence>
<proteinExistence type="predicted"/>
<evidence type="ECO:0000256" key="4">
    <source>
        <dbReference type="ARBA" id="ARBA00022801"/>
    </source>
</evidence>
<dbReference type="InterPro" id="IPR003448">
    <property type="entry name" value="Mopterin_biosynth_MoaE"/>
</dbReference>
<feature type="transmembrane region" description="Helical" evidence="8">
    <location>
        <begin position="6"/>
        <end position="25"/>
    </location>
</feature>
<dbReference type="GO" id="GO:0046872">
    <property type="term" value="F:metal ion binding"/>
    <property type="evidence" value="ECO:0007669"/>
    <property type="project" value="UniProtKB-KW"/>
</dbReference>
<dbReference type="Pfam" id="PF01522">
    <property type="entry name" value="Polysacc_deac_1"/>
    <property type="match status" value="1"/>
</dbReference>
<evidence type="ECO:0000256" key="8">
    <source>
        <dbReference type="SAM" id="Phobius"/>
    </source>
</evidence>
<dbReference type="STRING" id="441960.B6QSQ2"/>
<dbReference type="PANTHER" id="PTHR46471">
    <property type="entry name" value="CHITIN DEACETYLASE"/>
    <property type="match status" value="1"/>
</dbReference>
<dbReference type="PhylomeDB" id="B6QSQ2"/>
<evidence type="ECO:0000256" key="7">
    <source>
        <dbReference type="SAM" id="MobiDB-lite"/>
    </source>
</evidence>
<dbReference type="VEuPathDB" id="FungiDB:PMAA_002400"/>
<protein>
    <submittedName>
        <fullName evidence="10">Polysaccharide deacetylase, putative</fullName>
    </submittedName>
</protein>